<organism evidence="9 10">
    <name type="scientific">Zhongshania aliphaticivorans</name>
    <dbReference type="NCBI Taxonomy" id="1470434"/>
    <lineage>
        <taxon>Bacteria</taxon>
        <taxon>Pseudomonadati</taxon>
        <taxon>Pseudomonadota</taxon>
        <taxon>Gammaproteobacteria</taxon>
        <taxon>Cellvibrionales</taxon>
        <taxon>Spongiibacteraceae</taxon>
        <taxon>Zhongshania</taxon>
    </lineage>
</organism>
<evidence type="ECO:0000256" key="4">
    <source>
        <dbReference type="ARBA" id="ARBA00023110"/>
    </source>
</evidence>
<comment type="subcellular location">
    <subcellularLocation>
        <location evidence="7">Periplasm</location>
    </subcellularLocation>
    <text evidence="7">Is capable of associating with the outer membrane.</text>
</comment>
<dbReference type="Gene3D" id="3.10.50.40">
    <property type="match status" value="2"/>
</dbReference>
<keyword evidence="5 7" id="KW-0143">Chaperone</keyword>
<dbReference type="KEGG" id="zal:AZF00_13690"/>
<dbReference type="Pfam" id="PF13616">
    <property type="entry name" value="Rotamase_3"/>
    <property type="match status" value="1"/>
</dbReference>
<evidence type="ECO:0000256" key="7">
    <source>
        <dbReference type="HAMAP-Rule" id="MF_01183"/>
    </source>
</evidence>
<gene>
    <name evidence="7" type="primary">surA</name>
    <name evidence="9" type="ORF">AZF00_13690</name>
</gene>
<dbReference type="SUPFAM" id="SSF109998">
    <property type="entry name" value="Triger factor/SurA peptide-binding domain-like"/>
    <property type="match status" value="1"/>
</dbReference>
<keyword evidence="3 7" id="KW-0574">Periplasm</keyword>
<dbReference type="InterPro" id="IPR015391">
    <property type="entry name" value="SurA_N"/>
</dbReference>
<dbReference type="EC" id="5.2.1.8" evidence="7"/>
<keyword evidence="2 7" id="KW-0677">Repeat</keyword>
<evidence type="ECO:0000256" key="2">
    <source>
        <dbReference type="ARBA" id="ARBA00022737"/>
    </source>
</evidence>
<dbReference type="STRING" id="1470434.AZF00_13690"/>
<evidence type="ECO:0000313" key="10">
    <source>
        <dbReference type="Proteomes" id="UP000074119"/>
    </source>
</evidence>
<proteinExistence type="inferred from homology"/>
<keyword evidence="6 7" id="KW-0413">Isomerase</keyword>
<dbReference type="InterPro" id="IPR050280">
    <property type="entry name" value="OMP_Chaperone_SurA"/>
</dbReference>
<dbReference type="InterPro" id="IPR027304">
    <property type="entry name" value="Trigger_fact/SurA_dom_sf"/>
</dbReference>
<dbReference type="PANTHER" id="PTHR47637:SF1">
    <property type="entry name" value="CHAPERONE SURA"/>
    <property type="match status" value="1"/>
</dbReference>
<reference evidence="9 10" key="1">
    <citation type="submission" date="2015-12" db="EMBL/GenBank/DDBJ databases">
        <authorList>
            <person name="Shamseldin A."/>
            <person name="Moawad H."/>
            <person name="Abd El-Rahim W.M."/>
            <person name="Sadowsky M.J."/>
        </authorList>
    </citation>
    <scope>NUCLEOTIDE SEQUENCE [LARGE SCALE GENOMIC DNA]</scope>
    <source>
        <strain evidence="9 10">SM2</strain>
    </source>
</reference>
<comment type="catalytic activity">
    <reaction evidence="7">
        <text>[protein]-peptidylproline (omega=180) = [protein]-peptidylproline (omega=0)</text>
        <dbReference type="Rhea" id="RHEA:16237"/>
        <dbReference type="Rhea" id="RHEA-COMP:10747"/>
        <dbReference type="Rhea" id="RHEA-COMP:10748"/>
        <dbReference type="ChEBI" id="CHEBI:83833"/>
        <dbReference type="ChEBI" id="CHEBI:83834"/>
        <dbReference type="EC" id="5.2.1.8"/>
    </reaction>
</comment>
<dbReference type="Pfam" id="PF09312">
    <property type="entry name" value="SurA_N"/>
    <property type="match status" value="1"/>
</dbReference>
<feature type="domain" description="PpiC" evidence="8">
    <location>
        <begin position="282"/>
        <end position="381"/>
    </location>
</feature>
<feature type="signal peptide" evidence="7">
    <location>
        <begin position="1"/>
        <end position="29"/>
    </location>
</feature>
<feature type="chain" id="PRO_5008999200" description="Chaperone SurA" evidence="7">
    <location>
        <begin position="30"/>
        <end position="426"/>
    </location>
</feature>
<evidence type="ECO:0000256" key="6">
    <source>
        <dbReference type="ARBA" id="ARBA00023235"/>
    </source>
</evidence>
<dbReference type="Pfam" id="PF00639">
    <property type="entry name" value="Rotamase"/>
    <property type="match status" value="1"/>
</dbReference>
<evidence type="ECO:0000256" key="3">
    <source>
        <dbReference type="ARBA" id="ARBA00022764"/>
    </source>
</evidence>
<dbReference type="GO" id="GO:0042277">
    <property type="term" value="F:peptide binding"/>
    <property type="evidence" value="ECO:0007669"/>
    <property type="project" value="InterPro"/>
</dbReference>
<sequence length="426" mass="47709" precursor="true">MATYLMNNMRLLKTLTATLMIVLAPLAQAETKWLDKIVAIVDDDIILASELDTRIDSITANIERSGKEGPPPEQLRKEVLDLLILENIQLQLANRYGVRIEDEELNAAVARIAAGNNLTLAQFQQALTASGASYLAVREQIAKEMILQRVQMGNVSQRIQISDQEIQSFLKSEEGRQRTAPEYHFSHVLIPVDSDASPAQRQQAEARAKALSAKMRAGKNIDNANDAISISDLGWRKSTELPSLFTDVAAKMNDLDVSDPIQSASGYHIIQLLESRGVKQMVKQTRASHILLKPSAIRSEAQTVALAKELRQRILNGESFRDLAKEYSEDIGSAQEGGDLGWTTPGQLVPEFQKAMDETAPGEVHEPIASDYGWHIIKVIERRNQDVTKEMRKQIARNIIHERKYADELDIWLRKIRSEAFVDIKI</sequence>
<dbReference type="Proteomes" id="UP000074119">
    <property type="component" value="Chromosome"/>
</dbReference>
<accession>A0A127M7Q8</accession>
<dbReference type="RefSeq" id="WP_008248457.1">
    <property type="nucleotide sequence ID" value="NZ_CP014544.1"/>
</dbReference>
<evidence type="ECO:0000256" key="1">
    <source>
        <dbReference type="ARBA" id="ARBA00022729"/>
    </source>
</evidence>
<dbReference type="EMBL" id="CP014544">
    <property type="protein sequence ID" value="AMO69292.1"/>
    <property type="molecule type" value="Genomic_DNA"/>
</dbReference>
<dbReference type="GO" id="GO:0051082">
    <property type="term" value="F:unfolded protein binding"/>
    <property type="evidence" value="ECO:0007669"/>
    <property type="project" value="UniProtKB-UniRule"/>
</dbReference>
<dbReference type="InterPro" id="IPR023034">
    <property type="entry name" value="PPIase_SurA"/>
</dbReference>
<evidence type="ECO:0000256" key="5">
    <source>
        <dbReference type="ARBA" id="ARBA00023186"/>
    </source>
</evidence>
<dbReference type="HAMAP" id="MF_01183">
    <property type="entry name" value="Chaperone_SurA"/>
    <property type="match status" value="1"/>
</dbReference>
<dbReference type="InterPro" id="IPR000297">
    <property type="entry name" value="PPIase_PpiC"/>
</dbReference>
<dbReference type="AlphaFoldDB" id="A0A127M7Q8"/>
<keyword evidence="1 7" id="KW-0732">Signal</keyword>
<dbReference type="GO" id="GO:0050821">
    <property type="term" value="P:protein stabilization"/>
    <property type="evidence" value="ECO:0007669"/>
    <property type="project" value="InterPro"/>
</dbReference>
<dbReference type="GO" id="GO:0003755">
    <property type="term" value="F:peptidyl-prolyl cis-trans isomerase activity"/>
    <property type="evidence" value="ECO:0007669"/>
    <property type="project" value="UniProtKB-UniRule"/>
</dbReference>
<dbReference type="Gene3D" id="1.10.4030.10">
    <property type="entry name" value="Porin chaperone SurA, peptide-binding domain"/>
    <property type="match status" value="1"/>
</dbReference>
<comment type="function">
    <text evidence="7">Chaperone involved in the correct folding and assembly of outer membrane proteins. Recognizes specific patterns of aromatic residues and the orientation of their side chains, which are found more frequently in integral outer membrane proteins. May act in both early periplasmic and late outer membrane-associated steps of protein maturation.</text>
</comment>
<keyword evidence="4 7" id="KW-0697">Rotamase</keyword>
<evidence type="ECO:0000259" key="8">
    <source>
        <dbReference type="PROSITE" id="PS50198"/>
    </source>
</evidence>
<name>A0A127M7Q8_9GAMM</name>
<comment type="domain">
    <text evidence="7">The PPIase activity resides only in the second parvulin domain. The N-terminal region and the C-terminal tail are necessary and sufficient for the chaperone activity of SurA. The PPIase activity is dispensable for SurA to function as a chaperone. The N-terminal region and the C-terminal tail are also required for porin recognition.</text>
</comment>
<dbReference type="InterPro" id="IPR046357">
    <property type="entry name" value="PPIase_dom_sf"/>
</dbReference>
<dbReference type="GO" id="GO:0043165">
    <property type="term" value="P:Gram-negative-bacterium-type cell outer membrane assembly"/>
    <property type="evidence" value="ECO:0007669"/>
    <property type="project" value="InterPro"/>
</dbReference>
<dbReference type="SUPFAM" id="SSF54534">
    <property type="entry name" value="FKBP-like"/>
    <property type="match status" value="2"/>
</dbReference>
<dbReference type="PROSITE" id="PS50198">
    <property type="entry name" value="PPIC_PPIASE_2"/>
    <property type="match status" value="2"/>
</dbReference>
<dbReference type="GO" id="GO:0030288">
    <property type="term" value="C:outer membrane-bounded periplasmic space"/>
    <property type="evidence" value="ECO:0007669"/>
    <property type="project" value="InterPro"/>
</dbReference>
<dbReference type="PANTHER" id="PTHR47637">
    <property type="entry name" value="CHAPERONE SURA"/>
    <property type="match status" value="1"/>
</dbReference>
<evidence type="ECO:0000313" key="9">
    <source>
        <dbReference type="EMBL" id="AMO69292.1"/>
    </source>
</evidence>
<protein>
    <recommendedName>
        <fullName evidence="7">Chaperone SurA</fullName>
    </recommendedName>
    <alternativeName>
        <fullName evidence="7">Peptidyl-prolyl cis-trans isomerase SurA</fullName>
        <shortName evidence="7">PPIase SurA</shortName>
        <ecNumber evidence="7">5.2.1.8</ecNumber>
    </alternativeName>
    <alternativeName>
        <fullName evidence="7">Rotamase SurA</fullName>
    </alternativeName>
</protein>
<dbReference type="GO" id="GO:0006457">
    <property type="term" value="P:protein folding"/>
    <property type="evidence" value="ECO:0007669"/>
    <property type="project" value="UniProtKB-UniRule"/>
</dbReference>
<feature type="domain" description="PpiC" evidence="8">
    <location>
        <begin position="180"/>
        <end position="274"/>
    </location>
</feature>